<evidence type="ECO:0000256" key="2">
    <source>
        <dbReference type="SAM" id="SignalP"/>
    </source>
</evidence>
<feature type="chain" id="PRO_5005574769" evidence="2">
    <location>
        <begin position="20"/>
        <end position="166"/>
    </location>
</feature>
<gene>
    <name evidence="3" type="ORF">WH47_06869</name>
</gene>
<evidence type="ECO:0000313" key="3">
    <source>
        <dbReference type="EMBL" id="KOC60724.1"/>
    </source>
</evidence>
<reference evidence="3 4" key="1">
    <citation type="submission" date="2015-07" db="EMBL/GenBank/DDBJ databases">
        <title>The genome of Habropoda laboriosa.</title>
        <authorList>
            <person name="Pan H."/>
            <person name="Kapheim K."/>
        </authorList>
    </citation>
    <scope>NUCLEOTIDE SEQUENCE [LARGE SCALE GENOMIC DNA]</scope>
    <source>
        <strain evidence="3">0110345459</strain>
    </source>
</reference>
<name>A0A0L7QQ92_9HYME</name>
<dbReference type="Proteomes" id="UP000053825">
    <property type="component" value="Unassembled WGS sequence"/>
</dbReference>
<keyword evidence="4" id="KW-1185">Reference proteome</keyword>
<organism evidence="3 4">
    <name type="scientific">Habropoda laboriosa</name>
    <dbReference type="NCBI Taxonomy" id="597456"/>
    <lineage>
        <taxon>Eukaryota</taxon>
        <taxon>Metazoa</taxon>
        <taxon>Ecdysozoa</taxon>
        <taxon>Arthropoda</taxon>
        <taxon>Hexapoda</taxon>
        <taxon>Insecta</taxon>
        <taxon>Pterygota</taxon>
        <taxon>Neoptera</taxon>
        <taxon>Endopterygota</taxon>
        <taxon>Hymenoptera</taxon>
        <taxon>Apocrita</taxon>
        <taxon>Aculeata</taxon>
        <taxon>Apoidea</taxon>
        <taxon>Anthophila</taxon>
        <taxon>Apidae</taxon>
        <taxon>Habropoda</taxon>
    </lineage>
</organism>
<evidence type="ECO:0000313" key="4">
    <source>
        <dbReference type="Proteomes" id="UP000053825"/>
    </source>
</evidence>
<evidence type="ECO:0000256" key="1">
    <source>
        <dbReference type="SAM" id="MobiDB-lite"/>
    </source>
</evidence>
<dbReference type="AlphaFoldDB" id="A0A0L7QQ92"/>
<keyword evidence="2" id="KW-0732">Signal</keyword>
<feature type="region of interest" description="Disordered" evidence="1">
    <location>
        <begin position="68"/>
        <end position="101"/>
    </location>
</feature>
<proteinExistence type="predicted"/>
<protein>
    <submittedName>
        <fullName evidence="3">Uncharacterized protein</fullName>
    </submittedName>
</protein>
<feature type="region of interest" description="Disordered" evidence="1">
    <location>
        <begin position="142"/>
        <end position="166"/>
    </location>
</feature>
<feature type="signal peptide" evidence="2">
    <location>
        <begin position="1"/>
        <end position="19"/>
    </location>
</feature>
<accession>A0A0L7QQ92</accession>
<sequence length="166" mass="18584">MRGLIVVVVLSYITSLSYTFPLPEENACDKWLNVTANSTAHQQIYDEIKNMSPQVRTKLCAIALRDLEESERSAVSSGTETEDGTRRPGVDAATDTDDDDEIDEEVLGGLIALSIKSVFAYVYRKAIRKWLTSRHWCRKKKAAAPAETAERQPVNTEDTNFSEVEL</sequence>
<feature type="compositionally biased region" description="Polar residues" evidence="1">
    <location>
        <begin position="153"/>
        <end position="166"/>
    </location>
</feature>
<dbReference type="EMBL" id="KQ414792">
    <property type="protein sequence ID" value="KOC60724.1"/>
    <property type="molecule type" value="Genomic_DNA"/>
</dbReference>